<keyword evidence="1" id="KW-0472">Membrane</keyword>
<proteinExistence type="predicted"/>
<keyword evidence="3" id="KW-1185">Reference proteome</keyword>
<evidence type="ECO:0000313" key="3">
    <source>
        <dbReference type="Proteomes" id="UP000093954"/>
    </source>
</evidence>
<gene>
    <name evidence="2" type="ORF">CLRAG_13450</name>
</gene>
<keyword evidence="1" id="KW-0812">Transmembrane</keyword>
<feature type="transmembrane region" description="Helical" evidence="1">
    <location>
        <begin position="93"/>
        <end position="118"/>
    </location>
</feature>
<accession>A0A1A6AY77</accession>
<feature type="transmembrane region" description="Helical" evidence="1">
    <location>
        <begin position="51"/>
        <end position="73"/>
    </location>
</feature>
<organism evidence="2 3">
    <name type="scientific">Clostridium ragsdalei P11</name>
    <dbReference type="NCBI Taxonomy" id="1353534"/>
    <lineage>
        <taxon>Bacteria</taxon>
        <taxon>Bacillati</taxon>
        <taxon>Bacillota</taxon>
        <taxon>Clostridia</taxon>
        <taxon>Eubacteriales</taxon>
        <taxon>Clostridiaceae</taxon>
        <taxon>Clostridium</taxon>
    </lineage>
</organism>
<feature type="transmembrane region" description="Helical" evidence="1">
    <location>
        <begin position="20"/>
        <end position="44"/>
    </location>
</feature>
<reference evidence="2 3" key="1">
    <citation type="journal article" date="2012" name="Front. Microbiol.">
        <title>Draft Genome Sequence of the Virulent Strain 01-B526 of the Fish Pathogen Aeromonas salmonicida.</title>
        <authorList>
            <person name="Charette S.J."/>
            <person name="Brochu F."/>
            <person name="Boyle B."/>
            <person name="Filion G."/>
            <person name="Tanaka K.H."/>
            <person name="Derome N."/>
        </authorList>
    </citation>
    <scope>NUCLEOTIDE SEQUENCE [LARGE SCALE GENOMIC DNA]</scope>
    <source>
        <strain evidence="2 3">P11</strain>
    </source>
</reference>
<evidence type="ECO:0000256" key="1">
    <source>
        <dbReference type="SAM" id="Phobius"/>
    </source>
</evidence>
<dbReference type="AlphaFoldDB" id="A0A1A6AY77"/>
<dbReference type="EMBL" id="LROS01000011">
    <property type="protein sequence ID" value="OBR95007.1"/>
    <property type="molecule type" value="Genomic_DNA"/>
</dbReference>
<comment type="caution">
    <text evidence="2">The sequence shown here is derived from an EMBL/GenBank/DDBJ whole genome shotgun (WGS) entry which is preliminary data.</text>
</comment>
<evidence type="ECO:0000313" key="2">
    <source>
        <dbReference type="EMBL" id="OBR95007.1"/>
    </source>
</evidence>
<protein>
    <submittedName>
        <fullName evidence="2">Uncharacterized protein</fullName>
    </submittedName>
</protein>
<keyword evidence="1" id="KW-1133">Transmembrane helix</keyword>
<name>A0A1A6AY77_9CLOT</name>
<dbReference type="Proteomes" id="UP000093954">
    <property type="component" value="Unassembled WGS sequence"/>
</dbReference>
<sequence>MNVLLFDRYRKRKKGNNYEIYSVTRMVICLLQNYIEIIFWYSAIIITTIKLFSVVSISLGEVIISSVLCMTTYNMDIVNKVNSSVGRIVSHIVFFEIICGFLMTLISVSRFVGLLPAVKERESYNKDNN</sequence>
<dbReference type="PATRIC" id="fig|1353534.3.peg.1366"/>